<evidence type="ECO:0000256" key="7">
    <source>
        <dbReference type="ARBA" id="ARBA00022803"/>
    </source>
</evidence>
<keyword evidence="8" id="KW-0697">Rotamase</keyword>
<evidence type="ECO:0000313" key="13">
    <source>
        <dbReference type="EMBL" id="KAH8026220.1"/>
    </source>
</evidence>
<dbReference type="SUPFAM" id="SSF48452">
    <property type="entry name" value="TPR-like"/>
    <property type="match status" value="1"/>
</dbReference>
<dbReference type="GO" id="GO:0005737">
    <property type="term" value="C:cytoplasm"/>
    <property type="evidence" value="ECO:0007669"/>
    <property type="project" value="UniProtKB-SubCell"/>
</dbReference>
<dbReference type="PROSITE" id="PS50005">
    <property type="entry name" value="TPR"/>
    <property type="match status" value="1"/>
</dbReference>
<keyword evidence="7 11" id="KW-0802">TPR repeat</keyword>
<dbReference type="GO" id="GO:0003755">
    <property type="term" value="F:peptidyl-prolyl cis-trans isomerase activity"/>
    <property type="evidence" value="ECO:0007669"/>
    <property type="project" value="UniProtKB-EC"/>
</dbReference>
<comment type="caution">
    <text evidence="13">The sequence shown here is derived from an EMBL/GenBank/DDBJ whole genome shotgun (WGS) entry which is preliminary data.</text>
</comment>
<evidence type="ECO:0000256" key="9">
    <source>
        <dbReference type="ARBA" id="ARBA00023235"/>
    </source>
</evidence>
<keyword evidence="6" id="KW-0677">Repeat</keyword>
<accession>A0A9J6DVX8</accession>
<dbReference type="SMART" id="SM00028">
    <property type="entry name" value="TPR"/>
    <property type="match status" value="2"/>
</dbReference>
<sequence>MSLHNGHVRRHCPPVDTAALSGSTTSPQYRSRNSNVAVGPTNRHSCRHVFRLRPALTRAEKYDLALGKYRRAVTLLEHDALEGDLKERRNALLLATHLNMALCHSKLNDPLEAIRACNSALGLDPRSEKALFRRGQAYIATNDFELARKDFEEVLKIDSNNKAARNQLSICTVKLKQQLQKERQMYKHIFERMAAQNNTNAPPSAAKEPGKDDPLEPGVWNRSDENSQEAATPEESKTAIEADKEVPPPPESVPAST</sequence>
<feature type="region of interest" description="Disordered" evidence="12">
    <location>
        <begin position="1"/>
        <end position="40"/>
    </location>
</feature>
<dbReference type="AlphaFoldDB" id="A0A9J6DVX8"/>
<dbReference type="InterPro" id="IPR013105">
    <property type="entry name" value="TPR_2"/>
</dbReference>
<feature type="compositionally biased region" description="Pro residues" evidence="12">
    <location>
        <begin position="247"/>
        <end position="257"/>
    </location>
</feature>
<keyword evidence="9" id="KW-0413">Isomerase</keyword>
<protein>
    <recommendedName>
        <fullName evidence="3">peptidylprolyl isomerase</fullName>
        <ecNumber evidence="3">5.2.1.8</ecNumber>
    </recommendedName>
    <alternativeName>
        <fullName evidence="10">Rotamase</fullName>
    </alternativeName>
</protein>
<evidence type="ECO:0000256" key="3">
    <source>
        <dbReference type="ARBA" id="ARBA00013194"/>
    </source>
</evidence>
<reference evidence="13" key="1">
    <citation type="journal article" date="2020" name="Cell">
        <title>Large-Scale Comparative Analyses of Tick Genomes Elucidate Their Genetic Diversity and Vector Capacities.</title>
        <authorList>
            <consortium name="Tick Genome and Microbiome Consortium (TIGMIC)"/>
            <person name="Jia N."/>
            <person name="Wang J."/>
            <person name="Shi W."/>
            <person name="Du L."/>
            <person name="Sun Y."/>
            <person name="Zhan W."/>
            <person name="Jiang J.F."/>
            <person name="Wang Q."/>
            <person name="Zhang B."/>
            <person name="Ji P."/>
            <person name="Bell-Sakyi L."/>
            <person name="Cui X.M."/>
            <person name="Yuan T.T."/>
            <person name="Jiang B.G."/>
            <person name="Yang W.F."/>
            <person name="Lam T.T."/>
            <person name="Chang Q.C."/>
            <person name="Ding S.J."/>
            <person name="Wang X.J."/>
            <person name="Zhu J.G."/>
            <person name="Ruan X.D."/>
            <person name="Zhao L."/>
            <person name="Wei J.T."/>
            <person name="Ye R.Z."/>
            <person name="Que T.C."/>
            <person name="Du C.H."/>
            <person name="Zhou Y.H."/>
            <person name="Cheng J.X."/>
            <person name="Dai P.F."/>
            <person name="Guo W.B."/>
            <person name="Han X.H."/>
            <person name="Huang E.J."/>
            <person name="Li L.F."/>
            <person name="Wei W."/>
            <person name="Gao Y.C."/>
            <person name="Liu J.Z."/>
            <person name="Shao H.Z."/>
            <person name="Wang X."/>
            <person name="Wang C.C."/>
            <person name="Yang T.C."/>
            <person name="Huo Q.B."/>
            <person name="Li W."/>
            <person name="Chen H.Y."/>
            <person name="Chen S.E."/>
            <person name="Zhou L.G."/>
            <person name="Ni X.B."/>
            <person name="Tian J.H."/>
            <person name="Sheng Y."/>
            <person name="Liu T."/>
            <person name="Pan Y.S."/>
            <person name="Xia L.Y."/>
            <person name="Li J."/>
            <person name="Zhao F."/>
            <person name="Cao W.C."/>
        </authorList>
    </citation>
    <scope>NUCLEOTIDE SEQUENCE</scope>
    <source>
        <strain evidence="13">Rmic-2018</strain>
    </source>
</reference>
<dbReference type="VEuPathDB" id="VectorBase:LOC119170581"/>
<reference evidence="13" key="2">
    <citation type="submission" date="2021-09" db="EMBL/GenBank/DDBJ databases">
        <authorList>
            <person name="Jia N."/>
            <person name="Wang J."/>
            <person name="Shi W."/>
            <person name="Du L."/>
            <person name="Sun Y."/>
            <person name="Zhan W."/>
            <person name="Jiang J."/>
            <person name="Wang Q."/>
            <person name="Zhang B."/>
            <person name="Ji P."/>
            <person name="Sakyi L.B."/>
            <person name="Cui X."/>
            <person name="Yuan T."/>
            <person name="Jiang B."/>
            <person name="Yang W."/>
            <person name="Lam T.T.-Y."/>
            <person name="Chang Q."/>
            <person name="Ding S."/>
            <person name="Wang X."/>
            <person name="Zhu J."/>
            <person name="Ruan X."/>
            <person name="Zhao L."/>
            <person name="Wei J."/>
            <person name="Que T."/>
            <person name="Du C."/>
            <person name="Cheng J."/>
            <person name="Dai P."/>
            <person name="Han X."/>
            <person name="Huang E."/>
            <person name="Gao Y."/>
            <person name="Liu J."/>
            <person name="Shao H."/>
            <person name="Ye R."/>
            <person name="Li L."/>
            <person name="Wei W."/>
            <person name="Wang X."/>
            <person name="Wang C."/>
            <person name="Huo Q."/>
            <person name="Li W."/>
            <person name="Guo W."/>
            <person name="Chen H."/>
            <person name="Chen S."/>
            <person name="Zhou L."/>
            <person name="Zhou L."/>
            <person name="Ni X."/>
            <person name="Tian J."/>
            <person name="Zhou Y."/>
            <person name="Sheng Y."/>
            <person name="Liu T."/>
            <person name="Pan Y."/>
            <person name="Xia L."/>
            <person name="Li J."/>
            <person name="Zhao F."/>
            <person name="Cao W."/>
        </authorList>
    </citation>
    <scope>NUCLEOTIDE SEQUENCE</scope>
    <source>
        <strain evidence="13">Rmic-2018</strain>
        <tissue evidence="13">Larvae</tissue>
    </source>
</reference>
<dbReference type="Pfam" id="PF13181">
    <property type="entry name" value="TPR_8"/>
    <property type="match status" value="1"/>
</dbReference>
<feature type="compositionally biased region" description="Basic residues" evidence="12">
    <location>
        <begin position="1"/>
        <end position="12"/>
    </location>
</feature>
<dbReference type="EMBL" id="JABSTU010000007">
    <property type="protein sequence ID" value="KAH8026220.1"/>
    <property type="molecule type" value="Genomic_DNA"/>
</dbReference>
<dbReference type="InterPro" id="IPR050754">
    <property type="entry name" value="FKBP4/5/8-like"/>
</dbReference>
<keyword evidence="5" id="KW-0597">Phosphoprotein</keyword>
<evidence type="ECO:0000256" key="1">
    <source>
        <dbReference type="ARBA" id="ARBA00000971"/>
    </source>
</evidence>
<evidence type="ECO:0000256" key="11">
    <source>
        <dbReference type="PROSITE-ProRule" id="PRU00339"/>
    </source>
</evidence>
<organism evidence="13 14">
    <name type="scientific">Rhipicephalus microplus</name>
    <name type="common">Cattle tick</name>
    <name type="synonym">Boophilus microplus</name>
    <dbReference type="NCBI Taxonomy" id="6941"/>
    <lineage>
        <taxon>Eukaryota</taxon>
        <taxon>Metazoa</taxon>
        <taxon>Ecdysozoa</taxon>
        <taxon>Arthropoda</taxon>
        <taxon>Chelicerata</taxon>
        <taxon>Arachnida</taxon>
        <taxon>Acari</taxon>
        <taxon>Parasitiformes</taxon>
        <taxon>Ixodida</taxon>
        <taxon>Ixodoidea</taxon>
        <taxon>Ixodidae</taxon>
        <taxon>Rhipicephalinae</taxon>
        <taxon>Rhipicephalus</taxon>
        <taxon>Boophilus</taxon>
    </lineage>
</organism>
<evidence type="ECO:0000256" key="12">
    <source>
        <dbReference type="SAM" id="MobiDB-lite"/>
    </source>
</evidence>
<keyword evidence="14" id="KW-1185">Reference proteome</keyword>
<dbReference type="PANTHER" id="PTHR46512">
    <property type="entry name" value="PEPTIDYLPROLYL ISOMERASE"/>
    <property type="match status" value="1"/>
</dbReference>
<feature type="region of interest" description="Disordered" evidence="12">
    <location>
        <begin position="197"/>
        <end position="257"/>
    </location>
</feature>
<feature type="compositionally biased region" description="Polar residues" evidence="12">
    <location>
        <begin position="20"/>
        <end position="36"/>
    </location>
</feature>
<gene>
    <name evidence="13" type="ORF">HPB51_017146</name>
</gene>
<dbReference type="Gene3D" id="1.25.40.10">
    <property type="entry name" value="Tetratricopeptide repeat domain"/>
    <property type="match status" value="1"/>
</dbReference>
<evidence type="ECO:0000256" key="2">
    <source>
        <dbReference type="ARBA" id="ARBA00004496"/>
    </source>
</evidence>
<comment type="subcellular location">
    <subcellularLocation>
        <location evidence="2">Cytoplasm</location>
    </subcellularLocation>
</comment>
<dbReference type="InterPro" id="IPR019734">
    <property type="entry name" value="TPR_rpt"/>
</dbReference>
<feature type="repeat" description="TPR" evidence="11">
    <location>
        <begin position="128"/>
        <end position="161"/>
    </location>
</feature>
<dbReference type="EC" id="5.2.1.8" evidence="3"/>
<keyword evidence="4" id="KW-0963">Cytoplasm</keyword>
<dbReference type="InterPro" id="IPR011990">
    <property type="entry name" value="TPR-like_helical_dom_sf"/>
</dbReference>
<proteinExistence type="predicted"/>
<evidence type="ECO:0000256" key="8">
    <source>
        <dbReference type="ARBA" id="ARBA00023110"/>
    </source>
</evidence>
<evidence type="ECO:0000256" key="6">
    <source>
        <dbReference type="ARBA" id="ARBA00022737"/>
    </source>
</evidence>
<evidence type="ECO:0000256" key="5">
    <source>
        <dbReference type="ARBA" id="ARBA00022553"/>
    </source>
</evidence>
<evidence type="ECO:0000313" key="14">
    <source>
        <dbReference type="Proteomes" id="UP000821866"/>
    </source>
</evidence>
<evidence type="ECO:0000256" key="10">
    <source>
        <dbReference type="ARBA" id="ARBA00029569"/>
    </source>
</evidence>
<dbReference type="PANTHER" id="PTHR46512:SF9">
    <property type="entry name" value="PEPTIDYLPROLYL ISOMERASE"/>
    <property type="match status" value="1"/>
</dbReference>
<feature type="compositionally biased region" description="Basic and acidic residues" evidence="12">
    <location>
        <begin position="234"/>
        <end position="246"/>
    </location>
</feature>
<dbReference type="Pfam" id="PF07719">
    <property type="entry name" value="TPR_2"/>
    <property type="match status" value="1"/>
</dbReference>
<evidence type="ECO:0000256" key="4">
    <source>
        <dbReference type="ARBA" id="ARBA00022490"/>
    </source>
</evidence>
<name>A0A9J6DVX8_RHIMP</name>
<dbReference type="Proteomes" id="UP000821866">
    <property type="component" value="Unassembled WGS sequence"/>
</dbReference>
<comment type="catalytic activity">
    <reaction evidence="1">
        <text>[protein]-peptidylproline (omega=180) = [protein]-peptidylproline (omega=0)</text>
        <dbReference type="Rhea" id="RHEA:16237"/>
        <dbReference type="Rhea" id="RHEA-COMP:10747"/>
        <dbReference type="Rhea" id="RHEA-COMP:10748"/>
        <dbReference type="ChEBI" id="CHEBI:83833"/>
        <dbReference type="ChEBI" id="CHEBI:83834"/>
        <dbReference type="EC" id="5.2.1.8"/>
    </reaction>
</comment>